<sequence>MTTLAEHIIVAGAENRPPMLEKSITNGVVNTSQALNTANEVSTAHTQVNVVDNLSDAVIYTFMASQLNSPQLAREDLEQIHLDDMEEMDLRWFGMSKVECYNCYKMGHFARDCRAPRNQDAKQKESILRSVPVKTPASIALVSYDGLGRYDWSDQAEEGPNYALMAYTSLSSDSKVSNDSTFLKSCLESVKLLRSQKEQLLKDLKKSELMVLGYKTEKLENASKSLNKLIDCQIIDNCKKGLGYESYNAVLPPYIGNFMPPKPDFSYTCLDEFSVKPVVKNKSSEEETKGNPQIDSQDKRVIDSGCSRHMKGNMSYLIDYEEIDGGYVAFRGNPKGGKITGKVRVNSSKDNQSLGEDASKQERKIYDIDDDEDITLVNDQDDAKMFDVNDLHGEEMFVEKELADKVATLERRQNLSKITFCYHYRLLMHYFPKIQRVIMMMDSNLQVMMGRSSTINAAGTNEDNELLFDPNMPALEDVGTFDFSNEDEDDNCDNR</sequence>
<dbReference type="PROSITE" id="PS50158">
    <property type="entry name" value="ZF_CCHC"/>
    <property type="match status" value="1"/>
</dbReference>
<dbReference type="GO" id="GO:0003676">
    <property type="term" value="F:nucleic acid binding"/>
    <property type="evidence" value="ECO:0007669"/>
    <property type="project" value="InterPro"/>
</dbReference>
<dbReference type="AlphaFoldDB" id="A0A699H5I8"/>
<organism evidence="4">
    <name type="scientific">Tanacetum cinerariifolium</name>
    <name type="common">Dalmatian daisy</name>
    <name type="synonym">Chrysanthemum cinerariifolium</name>
    <dbReference type="NCBI Taxonomy" id="118510"/>
    <lineage>
        <taxon>Eukaryota</taxon>
        <taxon>Viridiplantae</taxon>
        <taxon>Streptophyta</taxon>
        <taxon>Embryophyta</taxon>
        <taxon>Tracheophyta</taxon>
        <taxon>Spermatophyta</taxon>
        <taxon>Magnoliopsida</taxon>
        <taxon>eudicotyledons</taxon>
        <taxon>Gunneridae</taxon>
        <taxon>Pentapetalae</taxon>
        <taxon>asterids</taxon>
        <taxon>campanulids</taxon>
        <taxon>Asterales</taxon>
        <taxon>Asteraceae</taxon>
        <taxon>Asteroideae</taxon>
        <taxon>Anthemideae</taxon>
        <taxon>Anthemidinae</taxon>
        <taxon>Tanacetum</taxon>
    </lineage>
</organism>
<dbReference type="Pfam" id="PF00098">
    <property type="entry name" value="zf-CCHC"/>
    <property type="match status" value="1"/>
</dbReference>
<name>A0A699H5I8_TANCI</name>
<evidence type="ECO:0000259" key="3">
    <source>
        <dbReference type="PROSITE" id="PS50158"/>
    </source>
</evidence>
<keyword evidence="1" id="KW-0479">Metal-binding</keyword>
<evidence type="ECO:0000256" key="1">
    <source>
        <dbReference type="PROSITE-ProRule" id="PRU00047"/>
    </source>
</evidence>
<dbReference type="GO" id="GO:0008270">
    <property type="term" value="F:zinc ion binding"/>
    <property type="evidence" value="ECO:0007669"/>
    <property type="project" value="UniProtKB-KW"/>
</dbReference>
<feature type="region of interest" description="Disordered" evidence="2">
    <location>
        <begin position="280"/>
        <end position="300"/>
    </location>
</feature>
<gene>
    <name evidence="4" type="ORF">Tci_309262</name>
</gene>
<comment type="caution">
    <text evidence="4">The sequence shown here is derived from an EMBL/GenBank/DDBJ whole genome shotgun (WGS) entry which is preliminary data.</text>
</comment>
<reference evidence="4" key="1">
    <citation type="journal article" date="2019" name="Sci. Rep.">
        <title>Draft genome of Tanacetum cinerariifolium, the natural source of mosquito coil.</title>
        <authorList>
            <person name="Yamashiro T."/>
            <person name="Shiraishi A."/>
            <person name="Satake H."/>
            <person name="Nakayama K."/>
        </authorList>
    </citation>
    <scope>NUCLEOTIDE SEQUENCE</scope>
</reference>
<keyword evidence="1" id="KW-0863">Zinc-finger</keyword>
<dbReference type="EMBL" id="BKCJ010104523">
    <property type="protein sequence ID" value="GEX37287.1"/>
    <property type="molecule type" value="Genomic_DNA"/>
</dbReference>
<dbReference type="Gene3D" id="4.10.60.10">
    <property type="entry name" value="Zinc finger, CCHC-type"/>
    <property type="match status" value="1"/>
</dbReference>
<proteinExistence type="predicted"/>
<keyword evidence="1" id="KW-0862">Zinc</keyword>
<evidence type="ECO:0000256" key="2">
    <source>
        <dbReference type="SAM" id="MobiDB-lite"/>
    </source>
</evidence>
<accession>A0A699H5I8</accession>
<feature type="domain" description="CCHC-type" evidence="3">
    <location>
        <begin position="100"/>
        <end position="114"/>
    </location>
</feature>
<dbReference type="InterPro" id="IPR036875">
    <property type="entry name" value="Znf_CCHC_sf"/>
</dbReference>
<dbReference type="InterPro" id="IPR001878">
    <property type="entry name" value="Znf_CCHC"/>
</dbReference>
<protein>
    <recommendedName>
        <fullName evidence="3">CCHC-type domain-containing protein</fullName>
    </recommendedName>
</protein>
<dbReference type="SMART" id="SM00343">
    <property type="entry name" value="ZnF_C2HC"/>
    <property type="match status" value="1"/>
</dbReference>
<dbReference type="SUPFAM" id="SSF57756">
    <property type="entry name" value="Retrovirus zinc finger-like domains"/>
    <property type="match status" value="1"/>
</dbReference>
<evidence type="ECO:0000313" key="4">
    <source>
        <dbReference type="EMBL" id="GEX37287.1"/>
    </source>
</evidence>